<keyword evidence="5" id="KW-0449">Lipoprotein</keyword>
<dbReference type="Proteomes" id="UP000184184">
    <property type="component" value="Unassembled WGS sequence"/>
</dbReference>
<feature type="chain" id="PRO_5039279405" evidence="6">
    <location>
        <begin position="21"/>
        <end position="445"/>
    </location>
</feature>
<dbReference type="AlphaFoldDB" id="A0A1M7KVV3"/>
<evidence type="ECO:0000256" key="4">
    <source>
        <dbReference type="ARBA" id="ARBA00023139"/>
    </source>
</evidence>
<proteinExistence type="predicted"/>
<dbReference type="RefSeq" id="WP_073199942.1">
    <property type="nucleotide sequence ID" value="NZ_FRCZ01000001.1"/>
</dbReference>
<reference evidence="7 8" key="1">
    <citation type="submission" date="2016-11" db="EMBL/GenBank/DDBJ databases">
        <authorList>
            <person name="Jaros S."/>
            <person name="Januszkiewicz K."/>
            <person name="Wedrychowicz H."/>
        </authorList>
    </citation>
    <scope>NUCLEOTIDE SEQUENCE [LARGE SCALE GENOMIC DNA]</scope>
    <source>
        <strain evidence="7 8">CGMCC 1.10681</strain>
    </source>
</reference>
<dbReference type="EMBL" id="FRCZ01000001">
    <property type="protein sequence ID" value="SHM69712.1"/>
    <property type="molecule type" value="Genomic_DNA"/>
</dbReference>
<dbReference type="STRING" id="1027249.SAMN05216179_0861"/>
<dbReference type="PANTHER" id="PTHR43649">
    <property type="entry name" value="ARABINOSE-BINDING PROTEIN-RELATED"/>
    <property type="match status" value="1"/>
</dbReference>
<organism evidence="7 8">
    <name type="scientific">Gracilibacillus kekensis</name>
    <dbReference type="NCBI Taxonomy" id="1027249"/>
    <lineage>
        <taxon>Bacteria</taxon>
        <taxon>Bacillati</taxon>
        <taxon>Bacillota</taxon>
        <taxon>Bacilli</taxon>
        <taxon>Bacillales</taxon>
        <taxon>Bacillaceae</taxon>
        <taxon>Gracilibacillus</taxon>
    </lineage>
</organism>
<dbReference type="InterPro" id="IPR050490">
    <property type="entry name" value="Bact_solute-bd_prot1"/>
</dbReference>
<keyword evidence="2 6" id="KW-0732">Signal</keyword>
<keyword evidence="4" id="KW-0564">Palmitate</keyword>
<dbReference type="SUPFAM" id="SSF53850">
    <property type="entry name" value="Periplasmic binding protein-like II"/>
    <property type="match status" value="1"/>
</dbReference>
<evidence type="ECO:0000313" key="8">
    <source>
        <dbReference type="Proteomes" id="UP000184184"/>
    </source>
</evidence>
<dbReference type="Pfam" id="PF01547">
    <property type="entry name" value="SBP_bac_1"/>
    <property type="match status" value="1"/>
</dbReference>
<name>A0A1M7KVV3_9BACI</name>
<sequence>MKRKSLLALIFGLVAMFLIACGGGDDESSTEADEVSTVGEDLEGATKISLWTFAAQHVDFYIDAAERWNEENSDRPIHLTAETYPFDQMHNNLLLALQSGDGAPDIADIEIARFPNYMEGEPQLEPMNEYVEPELDNFVESRFDIYAKDGNYYGMPTHVGASVMYYNTEIMDEAGVDIDSIKTWDDFKAAGEEVIANTDAVMYNTFPGDYLPYFQLVSQQGSDFIDENDNITINREENVEALQLLKDMQESGIAEVAPGNEPHAEEYYSYMGDGGAAAVAMPIWYMGRFTDSMPDLEGKMVVRPLPAFEEGGNRSAGMGGTGTVVTNQAENKELAKEFLAYAKLSQESNIKIWTVLGFDPVRHDVWDHPEVLEDNKYFQYFGDDIFDTLTEVQDEINAINVSQYTPDVATEINTNTLNNVLRDGSQTPQEALDAAQEAVESQVTE</sequence>
<keyword evidence="3" id="KW-0472">Membrane</keyword>
<evidence type="ECO:0000313" key="7">
    <source>
        <dbReference type="EMBL" id="SHM69712.1"/>
    </source>
</evidence>
<evidence type="ECO:0000256" key="3">
    <source>
        <dbReference type="ARBA" id="ARBA00023136"/>
    </source>
</evidence>
<evidence type="ECO:0000256" key="2">
    <source>
        <dbReference type="ARBA" id="ARBA00022729"/>
    </source>
</evidence>
<dbReference type="InterPro" id="IPR006059">
    <property type="entry name" value="SBP"/>
</dbReference>
<protein>
    <submittedName>
        <fullName evidence="7">L-arabinose-binding protein</fullName>
    </submittedName>
</protein>
<feature type="signal peptide" evidence="6">
    <location>
        <begin position="1"/>
        <end position="20"/>
    </location>
</feature>
<dbReference type="PANTHER" id="PTHR43649:SF33">
    <property type="entry name" value="POLYGALACTURONAN_RHAMNOGALACTURONAN-BINDING PROTEIN YTCQ"/>
    <property type="match status" value="1"/>
</dbReference>
<dbReference type="CDD" id="cd13585">
    <property type="entry name" value="PBP2_TMBP_like"/>
    <property type="match status" value="1"/>
</dbReference>
<keyword evidence="8" id="KW-1185">Reference proteome</keyword>
<dbReference type="PROSITE" id="PS51257">
    <property type="entry name" value="PROKAR_LIPOPROTEIN"/>
    <property type="match status" value="1"/>
</dbReference>
<gene>
    <name evidence="7" type="ORF">SAMN05216179_0861</name>
</gene>
<keyword evidence="1" id="KW-1003">Cell membrane</keyword>
<accession>A0A1M7KVV3</accession>
<evidence type="ECO:0000256" key="5">
    <source>
        <dbReference type="ARBA" id="ARBA00023288"/>
    </source>
</evidence>
<evidence type="ECO:0000256" key="1">
    <source>
        <dbReference type="ARBA" id="ARBA00022475"/>
    </source>
</evidence>
<evidence type="ECO:0000256" key="6">
    <source>
        <dbReference type="SAM" id="SignalP"/>
    </source>
</evidence>
<dbReference type="OrthoDB" id="9768630at2"/>
<dbReference type="Gene3D" id="3.40.190.10">
    <property type="entry name" value="Periplasmic binding protein-like II"/>
    <property type="match status" value="1"/>
</dbReference>